<organism evidence="2">
    <name type="scientific">Octopus bimaculoides</name>
    <name type="common">California two-spotted octopus</name>
    <dbReference type="NCBI Taxonomy" id="37653"/>
    <lineage>
        <taxon>Eukaryota</taxon>
        <taxon>Metazoa</taxon>
        <taxon>Spiralia</taxon>
        <taxon>Lophotrochozoa</taxon>
        <taxon>Mollusca</taxon>
        <taxon>Cephalopoda</taxon>
        <taxon>Coleoidea</taxon>
        <taxon>Octopodiformes</taxon>
        <taxon>Octopoda</taxon>
        <taxon>Incirrata</taxon>
        <taxon>Octopodidae</taxon>
        <taxon>Octopus</taxon>
    </lineage>
</organism>
<dbReference type="AlphaFoldDB" id="A0A0L8H4A5"/>
<reference evidence="2" key="1">
    <citation type="submission" date="2015-07" db="EMBL/GenBank/DDBJ databases">
        <title>MeaNS - Measles Nucleotide Surveillance Program.</title>
        <authorList>
            <person name="Tran T."/>
            <person name="Druce J."/>
        </authorList>
    </citation>
    <scope>NUCLEOTIDE SEQUENCE</scope>
    <source>
        <strain evidence="2">UCB-OBI-ISO-001</strain>
        <tissue evidence="2">Gonad</tissue>
    </source>
</reference>
<gene>
    <name evidence="2" type="ORF">OCBIM_22022807mg</name>
</gene>
<name>A0A0L8H4A5_OCTBM</name>
<feature type="coiled-coil region" evidence="1">
    <location>
        <begin position="20"/>
        <end position="61"/>
    </location>
</feature>
<evidence type="ECO:0000256" key="1">
    <source>
        <dbReference type="SAM" id="Coils"/>
    </source>
</evidence>
<proteinExistence type="predicted"/>
<sequence length="551" mass="64360">MLENINKFLSKNETLNQSNLEQFNQELKEFQQTMLQTVEQNKEKSEDLLKKDYEIEKLNQELSCLKHYYASSEKLFCNKISEEFSGHQGWLKDNLQKLIAILKQESSNKSSFVHEVEVMKGQSKEFSQLKTFLMKNFKDLEKKILSSTDDVLHHSANTLLNFSKSVSLRFEQILKNCSKNFEDSIQKQFESNEHYQEENIENLISQNIKNSYQDLQEKINSMCEIQHVSFQKISNELYHIKQKMDILSQNMTSENQKFISVVPCERDFNIKPYNAVNKKHIDNDNRFFDIQNNNVNSNNSLNVIPYNPGQLRRSQRIMSNNYNTQAQTSNLSQVVDLKNSQLETTKKLQECSQPNLKNFQTFQTSNTSYLNPVWKFGKQSKVINRMPNQENENEYFNTPEYNFKNRISKKRRFNYLINEENDTCFDQLPELESQGSSPAISFMELNIPNTTNNDEMEYNSSIFHFNPNYSLKKILQSPRAADGPNRVLQSPVHHNGIETPKPRCHIKHPVHSKGWLAFGRTSSYRNYAKIDNGILVQPLALPVSVKLSNQC</sequence>
<dbReference type="EMBL" id="KQ419300">
    <property type="protein sequence ID" value="KOF84032.1"/>
    <property type="molecule type" value="Genomic_DNA"/>
</dbReference>
<evidence type="ECO:0000313" key="2">
    <source>
        <dbReference type="EMBL" id="KOF84032.1"/>
    </source>
</evidence>
<dbReference type="OrthoDB" id="10072259at2759"/>
<protein>
    <submittedName>
        <fullName evidence="2">Uncharacterized protein</fullName>
    </submittedName>
</protein>
<accession>A0A0L8H4A5</accession>
<keyword evidence="1" id="KW-0175">Coiled coil</keyword>